<evidence type="ECO:0000256" key="1">
    <source>
        <dbReference type="ARBA" id="ARBA00007124"/>
    </source>
</evidence>
<keyword evidence="7" id="KW-1185">Reference proteome</keyword>
<dbReference type="Pfam" id="PF12901">
    <property type="entry name" value="SUZ-C"/>
    <property type="match status" value="1"/>
</dbReference>
<gene>
    <name evidence="6" type="ORF">NP493_55g05031</name>
</gene>
<name>A0AAD9UJ55_RIDPI</name>
<dbReference type="EMBL" id="JAODUO010000056">
    <property type="protein sequence ID" value="KAK2191230.1"/>
    <property type="molecule type" value="Genomic_DNA"/>
</dbReference>
<evidence type="ECO:0000313" key="7">
    <source>
        <dbReference type="Proteomes" id="UP001209878"/>
    </source>
</evidence>
<comment type="caution">
    <text evidence="6">The sequence shown here is derived from an EMBL/GenBank/DDBJ whole genome shotgun (WGS) entry which is preliminary data.</text>
</comment>
<dbReference type="InterPro" id="IPR039228">
    <property type="entry name" value="SZRD1"/>
</dbReference>
<sequence length="86" mass="9395">MAAASSRAAACKPMKTLQEREAAYAEARLRIMGSADSGSTSEQTQESRPARLTEQLDMMKVTENVIRQPCGPDGTKGFTSTREDKR</sequence>
<protein>
    <recommendedName>
        <fullName evidence="2">SUZ RNA-binding domain-containing</fullName>
    </recommendedName>
</protein>
<feature type="domain" description="SUZ-C" evidence="5">
    <location>
        <begin position="40"/>
        <end position="82"/>
    </location>
</feature>
<dbReference type="Pfam" id="PF12752">
    <property type="entry name" value="SUZ"/>
    <property type="match status" value="1"/>
</dbReference>
<dbReference type="InterPro" id="IPR024642">
    <property type="entry name" value="SUZ-C"/>
</dbReference>
<reference evidence="6" key="1">
    <citation type="journal article" date="2023" name="Mol. Biol. Evol.">
        <title>Third-Generation Sequencing Reveals the Adaptive Role of the Epigenome in Three Deep-Sea Polychaetes.</title>
        <authorList>
            <person name="Perez M."/>
            <person name="Aroh O."/>
            <person name="Sun Y."/>
            <person name="Lan Y."/>
            <person name="Juniper S.K."/>
            <person name="Young C.R."/>
            <person name="Angers B."/>
            <person name="Qian P.Y."/>
        </authorList>
    </citation>
    <scope>NUCLEOTIDE SEQUENCE</scope>
    <source>
        <strain evidence="6">R07B-5</strain>
    </source>
</reference>
<evidence type="ECO:0000313" key="6">
    <source>
        <dbReference type="EMBL" id="KAK2191230.1"/>
    </source>
</evidence>
<accession>A0AAD9UJ55</accession>
<evidence type="ECO:0000256" key="3">
    <source>
        <dbReference type="SAM" id="MobiDB-lite"/>
    </source>
</evidence>
<dbReference type="PANTHER" id="PTHR31796:SF2">
    <property type="entry name" value="SUZ DOMAIN-CONTAINING PROTEIN 1"/>
    <property type="match status" value="1"/>
</dbReference>
<feature type="region of interest" description="Disordered" evidence="3">
    <location>
        <begin position="67"/>
        <end position="86"/>
    </location>
</feature>
<dbReference type="AlphaFoldDB" id="A0AAD9UJ55"/>
<comment type="similarity">
    <text evidence="1">Belongs to the SZRD1 family.</text>
</comment>
<feature type="domain" description="SUZ" evidence="4">
    <location>
        <begin position="1"/>
        <end position="36"/>
    </location>
</feature>
<dbReference type="InterPro" id="IPR024771">
    <property type="entry name" value="SUZ"/>
</dbReference>
<organism evidence="6 7">
    <name type="scientific">Ridgeia piscesae</name>
    <name type="common">Tubeworm</name>
    <dbReference type="NCBI Taxonomy" id="27915"/>
    <lineage>
        <taxon>Eukaryota</taxon>
        <taxon>Metazoa</taxon>
        <taxon>Spiralia</taxon>
        <taxon>Lophotrochozoa</taxon>
        <taxon>Annelida</taxon>
        <taxon>Polychaeta</taxon>
        <taxon>Sedentaria</taxon>
        <taxon>Canalipalpata</taxon>
        <taxon>Sabellida</taxon>
        <taxon>Siboglinidae</taxon>
        <taxon>Ridgeia</taxon>
    </lineage>
</organism>
<dbReference type="PANTHER" id="PTHR31796">
    <property type="entry name" value="SUZ DOMAIN-CONTAINING PROTEIN 1"/>
    <property type="match status" value="1"/>
</dbReference>
<dbReference type="Proteomes" id="UP001209878">
    <property type="component" value="Unassembled WGS sequence"/>
</dbReference>
<evidence type="ECO:0000256" key="2">
    <source>
        <dbReference type="ARBA" id="ARBA00044802"/>
    </source>
</evidence>
<evidence type="ECO:0000259" key="4">
    <source>
        <dbReference type="PROSITE" id="PS51673"/>
    </source>
</evidence>
<proteinExistence type="inferred from homology"/>
<evidence type="ECO:0000259" key="5">
    <source>
        <dbReference type="PROSITE" id="PS51938"/>
    </source>
</evidence>
<dbReference type="PROSITE" id="PS51938">
    <property type="entry name" value="SUZ_C"/>
    <property type="match status" value="1"/>
</dbReference>
<dbReference type="PROSITE" id="PS51673">
    <property type="entry name" value="SUZ"/>
    <property type="match status" value="1"/>
</dbReference>